<feature type="compositionally biased region" description="Basic and acidic residues" evidence="1">
    <location>
        <begin position="2267"/>
        <end position="2285"/>
    </location>
</feature>
<accession>A0AAD5T8I9</accession>
<gene>
    <name evidence="3" type="ORF">HK100_000991</name>
</gene>
<dbReference type="SUPFAM" id="SSF117281">
    <property type="entry name" value="Kelch motif"/>
    <property type="match status" value="1"/>
</dbReference>
<name>A0AAD5T8I9_9FUNG</name>
<feature type="region of interest" description="Disordered" evidence="1">
    <location>
        <begin position="3649"/>
        <end position="3730"/>
    </location>
</feature>
<dbReference type="EMBL" id="JADGJH010000121">
    <property type="protein sequence ID" value="KAJ3137026.1"/>
    <property type="molecule type" value="Genomic_DNA"/>
</dbReference>
<feature type="compositionally biased region" description="Basic and acidic residues" evidence="1">
    <location>
        <begin position="2042"/>
        <end position="2051"/>
    </location>
</feature>
<proteinExistence type="predicted"/>
<dbReference type="Gene3D" id="2.120.10.80">
    <property type="entry name" value="Kelch-type beta propeller"/>
    <property type="match status" value="1"/>
</dbReference>
<feature type="compositionally biased region" description="Basic and acidic residues" evidence="1">
    <location>
        <begin position="3064"/>
        <end position="3076"/>
    </location>
</feature>
<feature type="region of interest" description="Disordered" evidence="1">
    <location>
        <begin position="2252"/>
        <end position="2307"/>
    </location>
</feature>
<feature type="compositionally biased region" description="Polar residues" evidence="1">
    <location>
        <begin position="3136"/>
        <end position="3147"/>
    </location>
</feature>
<feature type="compositionally biased region" description="Low complexity" evidence="1">
    <location>
        <begin position="512"/>
        <end position="529"/>
    </location>
</feature>
<feature type="compositionally biased region" description="Basic and acidic residues" evidence="1">
    <location>
        <begin position="3093"/>
        <end position="3117"/>
    </location>
</feature>
<feature type="transmembrane region" description="Helical" evidence="2">
    <location>
        <begin position="324"/>
        <end position="345"/>
    </location>
</feature>
<feature type="region of interest" description="Disordered" evidence="1">
    <location>
        <begin position="512"/>
        <end position="532"/>
    </location>
</feature>
<dbReference type="InterPro" id="IPR015915">
    <property type="entry name" value="Kelch-typ_b-propeller"/>
</dbReference>
<dbReference type="Pfam" id="PF24681">
    <property type="entry name" value="Kelch_KLHDC2_KLHL20_DRC7"/>
    <property type="match status" value="1"/>
</dbReference>
<feature type="compositionally biased region" description="Low complexity" evidence="1">
    <location>
        <begin position="2137"/>
        <end position="2152"/>
    </location>
</feature>
<keyword evidence="2" id="KW-1133">Transmembrane helix</keyword>
<protein>
    <submittedName>
        <fullName evidence="3">Uncharacterized protein</fullName>
    </submittedName>
</protein>
<evidence type="ECO:0000313" key="3">
    <source>
        <dbReference type="EMBL" id="KAJ3137026.1"/>
    </source>
</evidence>
<feature type="compositionally biased region" description="Low complexity" evidence="1">
    <location>
        <begin position="2286"/>
        <end position="2296"/>
    </location>
</feature>
<feature type="region of interest" description="Disordered" evidence="1">
    <location>
        <begin position="2089"/>
        <end position="2159"/>
    </location>
</feature>
<organism evidence="3 4">
    <name type="scientific">Physocladia obscura</name>
    <dbReference type="NCBI Taxonomy" id="109957"/>
    <lineage>
        <taxon>Eukaryota</taxon>
        <taxon>Fungi</taxon>
        <taxon>Fungi incertae sedis</taxon>
        <taxon>Chytridiomycota</taxon>
        <taxon>Chytridiomycota incertae sedis</taxon>
        <taxon>Chytridiomycetes</taxon>
        <taxon>Chytridiales</taxon>
        <taxon>Chytriomycetaceae</taxon>
        <taxon>Physocladia</taxon>
    </lineage>
</organism>
<evidence type="ECO:0000313" key="4">
    <source>
        <dbReference type="Proteomes" id="UP001211907"/>
    </source>
</evidence>
<dbReference type="Proteomes" id="UP001211907">
    <property type="component" value="Unassembled WGS sequence"/>
</dbReference>
<evidence type="ECO:0000256" key="2">
    <source>
        <dbReference type="SAM" id="Phobius"/>
    </source>
</evidence>
<keyword evidence="4" id="KW-1185">Reference proteome</keyword>
<reference evidence="3" key="1">
    <citation type="submission" date="2020-05" db="EMBL/GenBank/DDBJ databases">
        <title>Phylogenomic resolution of chytrid fungi.</title>
        <authorList>
            <person name="Stajich J.E."/>
            <person name="Amses K."/>
            <person name="Simmons R."/>
            <person name="Seto K."/>
            <person name="Myers J."/>
            <person name="Bonds A."/>
            <person name="Quandt C.A."/>
            <person name="Barry K."/>
            <person name="Liu P."/>
            <person name="Grigoriev I."/>
            <person name="Longcore J.E."/>
            <person name="James T.Y."/>
        </authorList>
    </citation>
    <scope>NUCLEOTIDE SEQUENCE</scope>
    <source>
        <strain evidence="3">JEL0513</strain>
    </source>
</reference>
<keyword evidence="2" id="KW-0472">Membrane</keyword>
<evidence type="ECO:0000256" key="1">
    <source>
        <dbReference type="SAM" id="MobiDB-lite"/>
    </source>
</evidence>
<feature type="region of interest" description="Disordered" evidence="1">
    <location>
        <begin position="3064"/>
        <end position="3147"/>
    </location>
</feature>
<feature type="region of interest" description="Disordered" evidence="1">
    <location>
        <begin position="2194"/>
        <end position="2238"/>
    </location>
</feature>
<comment type="caution">
    <text evidence="3">The sequence shown here is derived from an EMBL/GenBank/DDBJ whole genome shotgun (WGS) entry which is preliminary data.</text>
</comment>
<dbReference type="PANTHER" id="PTHR23244:SF498">
    <property type="entry name" value="C2 DOMAIN-CONTAINING PROTEIN"/>
    <property type="match status" value="1"/>
</dbReference>
<keyword evidence="2" id="KW-0812">Transmembrane</keyword>
<feature type="region of interest" description="Disordered" evidence="1">
    <location>
        <begin position="2031"/>
        <end position="2051"/>
    </location>
</feature>
<sequence length="4877" mass="529399">MHCIGGKNSDPRSIIYRYNIRNDTWIPPVAVPTPLAERLAHSCTVSQSIFYVFGGIDFSGNDVATVFFSYNINTSVVTTTYTSLPSNRYGHQLITLPNNNLMLLFGTQLTTPTSQLQSYTFNPATNAWSSYASTNNGTIPQTLDGASCTSWSSNLNPTGGVFCFGGETIALSPNPHLTYLNLTQSQWTDLGVPAAYDDGRSTFGATVSLIDGGNAVVVKSGGKATGTGVATYIDNSVTCSPADSNNGSGVFYGIPPLGPNTVLGGVNVPVIPSGWTIPPTGGFPIVNASTVVSVTPSPSVSATAGVIPSGSNNVSAGGISGWKLAIAILIPLLVLLCCGIGAWWWCCGGGKKRRAEAASAGAVGKRNSVTVENAGSIPMVPIPSESVGSEGAILAGGTGLVAGAAFERHIANEQEIITETETSKISRAGGAVNTSKFEEDAIGAIGGAAAITLSAAAISKNNRASQNTTETSKTSVFESESTVFGGSGNKSNVSETAAIIATGGSSAGGIVSASHHSSSKTSKFESGSTIFGRESSDSAPGIKIDDAEKSAMIASGTGAVLVGSATATAVSSNHRAKKTGAYSRFESGTIIEESSESKISGDAVVVGGATAVGHSVGKTESINRTVAETVETKVTSSSNIKTVEAATAVTGTAVAATTVAISSSRNSPKRIVVESSGIENRTEALGSSSVAIGKESTIAEIAAIVGGAAAVVEITKHEQSKKADNDEVVEKEEEIVVVEQKEILASSLPPPLAPLPTKTLAKGSFFRGLFGPEKPSQPIPETVVAESTAIPAPVSETIPGTVIVEATPVPAIFDLIETTAPAPVSVEAVPAQINKSAIPIIPKTIEPRVVPAVAPALFPTAEPSIQFEDVSIPAEDFTRTTIATTPVPKISTETRKSSTERLFSFPKIAETESDTASEANAIVLPGAVAVGGMVVAETAAVAAEGSKKRQFVIQKRGKTESAQPSAAAGVTVEPVAEPKKGGGFFGSIFGPRATAKSAAENTTVPAISPPNVAESVSGGSIEAPTIPKSVTTQPMTEKALDVSGPIAVESVSEIDDGGKSMLSETLQNVIIAESEVAVATVTVLDGGTTQEKQAPAAKVQEETAAIQNASESTVIVTKPAVVETVVEQVIVPSTLVKPKGFFGSLFDRKTPDATTVAISSPSQSSSLVAVDDVILAVVSEVPPVVKVSPQIEKEFAVSDMPVADIDLISVPVADNVTEIAESKASATTTEALIVEKNIDLSSTDGLTTEPKISTKTKEVIIKTIIKTVDVNTASDKIESSLPSVSPAIPKKGLVEGLFGEIPKAVVDIPEKYPIEISPGIKKIDDSESIPLDAEIPVSKELLVHDILSESAAKVVDINNEPSEDSVEVITVVRESLPISNDSIRIELTETGAETEISPVIEPIVEKMVLVSDSFEIPADSTREILLTAKAPASEVSGSDVEDPFVLAPESPDRVPTSLLYSRENVAIETVDSQYEIRHEEILPVSEGGSSEESISAIPIQKDLSEHIERFDITQDEITKNKSISGDETAVISTKRRFKVVKVSSVTTDTNKTNATEPEVTEQEVTDVIVKEVEILAPNSSKTITDVENIVETSRVVVVLQGEEREGLEETTAPEPKKGLLENIFGSKPLFSSIFESETPKSVQPEKYDTESTQVLLSKNTVDVNDNLEQLPTAVIESILVSSPVQATVEGFQILTPVSNLPSELSIDVVAILPQEIKNLETPVLVEEVAVIEKNFVIESVEAKLPVTLELSEATRNLAILADSPIVNSPGLKEPREESLKYSAENVTEIVPTVASAADQNITRLSVEPAENEKTPDSQEFAQESIEVVKKSSKGMEELTHVVVGTSDVPALPAVPANTFEISLVESENVKTEIQASPDNGLDSNYTQVSQDLTSVEKEVNTTSTGSAKRHFVLTKTVGTKYAESTLIKEEVVEESTEFVEESFDISPLSAVSAKIPPVQIENTKLLTEVNTEHVLDSEPILSLETQVHQVPSSTETETPLQDAYVDVTSIITSKPVETVLLTEEMITLVSASPKEPTQSTSEKIDPRPKNDILTKKVAPSEHQMEPQSNISKIESIPKDLVSSEIGDASGEFEPAEKNPILPEVFQESKDVSEKKTKNEDNLKQLDSGEDAIPERASISTSLSGEEASSEGSVNPYPISKKIDYARNETADESAIQKLKEALGRRTSDYMPESVEYVGGSSKDTVTSYPARPASRPLSRNLSPAPYPQPTSPEPLYTAPNIKGAKISRLASIFDGSGHPPIQRTASVKKEEIKPSKHVKDIRQSLEDSLSSSSESSPTTAKRIERIASPVSIAEKIKTVEAMSPVSDKEIFLPSKEEPSQLKESYSIPNILSPNLTEDTSKSEVDAAKSKHRSFKITKVHKSEISSELPTVSDVEALQIDLPQNSISTDESISVPVDTKQQRRRSAIITRIVNPTVDVSIAASTVVPSKEVESVEISEPTSINTKRQIKIGKLVKSDNVQENVIPELETRKPTVPNEVLEIMAKLETSKPMKLRKHVKISKIKNSGPKDSVSIIISPPPLVDEPISQEITADNDEPEIPEIDPEIELAETKARLIKAAPAGWLYRMMKKLTELSPSFDFSKFSSSMADISSDVEINDELIKRELLNSGAALSDFQFADLLNSINNEDPKEAHIAFEAISDAANLVGAEEFVAKIVPDILEPSPDELYWIKKIRGSAPGDWWPRFLRQVGAFAPEFDLTQFITRLESPPFDLPKVTDENIMTAFTECNAKFTQSQFYRVKEAIVPGKPLVATSAFKTIVDAVHTIGIKAVLGGVLPSLGVWVADRRPESLSIATLSNAAPEGWVSRFLRKVAQFSPSFDVAEFAQRLSYFPEEAVLDERTILEEMSNCGADLTDEEFSEVLKAINPESPDDAHQAFKSFGIAYSQIGDFDAFMFDIVPTVLTPDAEEEEILKKLQKCARPGWWMRFLEAVYDIAPDFNLYVFLSGLAAIPARDVNNAIILELLAKSNAPLTILEFESVERKLSKQSSSVLLAYKALADAVRKMGPSEFLAVVSPVLAKVEKPVATRSRIIRFVASKNIKVDPIAKDITEPTKDETRSRRGTIRMMSAPHSPEPGQRRSFDDQRARLGSLDEPKPRSSYEESVTSPRGQMRDRFRPETPTSSISSNSPAENAFSDIELESHFAEAKATLIRAAPSGWMYRLSKKLSELTPTFDMAKFASSASEIPSFVTINDDLIREELEMAGAPLTNEQYEDLCSSINPANPRDAFVAFEAYSDAAALVGAEPFISRVIPSIIEPSADELYWVKKIRAAAPGSWWPRYLKRIGRYAPEFDLQLFMTKLGAIPAHKISEETILKVMGECGAKLTTKQFINVKESIVPSKPLVAISAFKTMAEAVRKVGIKSTLGGILPSLGTWVAEKKPQASTIALLNNAAPEGWMARFLRSIGKIAPSFDINGFAENLSLIQNLDSANLQSEFSKYGVSISEAQFNEILSSVNPEDPSSAVQAFKALGTAYKEAPDSAIFTKEILPASLTPSYEEQSVIEFLQKTPPSGWWARVLDGIYSRSPKFELITFANSLITTSPKDVNSDVILDHLTKAKADLTKIELEKIEDQMVSGQRGLIIPAYQTLIEAVNTVGPVQFVNIVSPVLAKAEKKVQRRNRILRVVPVKAQASKLPVPEGLTSPTSKRASLRDVLPSQLPSKLPGKRGSFVTANTGPEIVRSPTRTPSEDARLKQKPSSSLPEPARRKSKARIPSVPNVSQIPVLDGIPIPSPLSSVETYKEVRPRSSIISFSDSSNPPVIEPLVAMVPVDTMVSLDELYPVQGKSTRDLTRRPSEASSLRSIDFSAEREKRKSYLEYLTETSSISSGKSHTRKLVEDPEDTIAAMDLAQRHASMISQSWWIRFVEILKSQHTSFNDYEFVSKLGEYDGKISKEVILSILHASGSPVSSEEYDQALSQITASEGIALEFLASLPSQIRHFGSRRFFKKILPLWSSAGPLNEIPFENGVTQMRIKYSEFNPNTFAFITECQLVSPTFSFFKFINAFSTVQSQISEENLLICFKYAGLEVGLSELRRFMSLFVGFWSLDALWEYSLIIRSVGVLNFISRLSELSVVTVDQCKHAGMAWISSIKDLGPKAKFDPNSFKNAAHVFDPVFSVESFLERLIAASQITDDEDVAQVFNDYGLNLSESEYKEIMTATCGAIEYHTDIFRSWWQFIKLYGIDMYFEVIDVVIQEQTTKNALVMTFLGRLYGLGPNIQFNLRGFLSACKVSNSEFSLQSWCNNISEISRLEEDSLIEAFAVSGVKLDPNSTDLRKLMAVLFGDYDLYMTAMRELHYLLKKLGTEWSVIYMWTLVEQRQQVEQSVLTFKAEIQNVKVLLNDNSISLRFTLRSFIERCNYLQSGWFSEVDFDLRNLLDKLSKTSESGSVNESLISVFKSCGINTTIHEYEHLIGSISGNDYSSGLVVFKMLIVFLKKWGMEWYMFIVWSLLDDKEHDEGEMMRFLVHVKEFGKDAKFDMLSFIERCQSLENSWHSTEDDFDIESFINYLLNSSSVTLDTLESAFRLCGVRTVTHEYIDLCITLTGGDFEKTSIPVISYWVSFLKLWGLQWFIRASSVFFDHLRVCENEMENLDKALTISDNKLDVRSFEWFCLTKNGRFDLGIFLTNLVNYGSDLSYSIFLELLAKEGVEISEVDLTNLLGVLAGSDNADGFEVINKWIYVLKVCGVKSYIFLWRLKSFWSTAGPEDAELCIRAFRSRIIALAPQFSVERFISACRSKNSGWDISKFVENLVISRGEFTVVQYQSAFKASGIDVDIDSARDILSSLSGESSNSLSVAREWILAARVVGVQQLLEYDKPVQEVKKESEGWFSRVIRVVSTGAENAVQAVASGAETAVHVVEDALK</sequence>
<dbReference type="PANTHER" id="PTHR23244">
    <property type="entry name" value="KELCH REPEAT DOMAIN"/>
    <property type="match status" value="1"/>
</dbReference>
<feature type="compositionally biased region" description="Basic and acidic residues" evidence="1">
    <location>
        <begin position="2106"/>
        <end position="2123"/>
    </location>
</feature>